<comment type="caution">
    <text evidence="1">The sequence shown here is derived from an EMBL/GenBank/DDBJ whole genome shotgun (WGS) entry which is preliminary data.</text>
</comment>
<gene>
    <name evidence="1" type="ORF">GCM10018785_11540</name>
</gene>
<organism evidence="1 2">
    <name type="scientific">Streptomyces longispororuber</name>
    <dbReference type="NCBI Taxonomy" id="68230"/>
    <lineage>
        <taxon>Bacteria</taxon>
        <taxon>Bacillati</taxon>
        <taxon>Actinomycetota</taxon>
        <taxon>Actinomycetes</taxon>
        <taxon>Kitasatosporales</taxon>
        <taxon>Streptomycetaceae</taxon>
        <taxon>Streptomyces</taxon>
    </lineage>
</organism>
<sequence length="56" mass="6363">MLSAPRGLLFWLVLIILLFVIAVAPVESAHFFLDLVHAIEKFFTGLRKFLETLSMS</sequence>
<dbReference type="Proteomes" id="UP000608024">
    <property type="component" value="Unassembled WGS sequence"/>
</dbReference>
<accession>A0A919DFQ0</accession>
<dbReference type="RefSeq" id="WP_190134727.1">
    <property type="nucleotide sequence ID" value="NZ_BNBT01000010.1"/>
</dbReference>
<evidence type="ECO:0000313" key="1">
    <source>
        <dbReference type="EMBL" id="GHE43670.1"/>
    </source>
</evidence>
<reference evidence="1" key="1">
    <citation type="journal article" date="2014" name="Int. J. Syst. Evol. Microbiol.">
        <title>Complete genome sequence of Corynebacterium casei LMG S-19264T (=DSM 44701T), isolated from a smear-ripened cheese.</title>
        <authorList>
            <consortium name="US DOE Joint Genome Institute (JGI-PGF)"/>
            <person name="Walter F."/>
            <person name="Albersmeier A."/>
            <person name="Kalinowski J."/>
            <person name="Ruckert C."/>
        </authorList>
    </citation>
    <scope>NUCLEOTIDE SEQUENCE</scope>
    <source>
        <strain evidence="1">JCM 4784</strain>
    </source>
</reference>
<keyword evidence="2" id="KW-1185">Reference proteome</keyword>
<dbReference type="EMBL" id="BNBT01000010">
    <property type="protein sequence ID" value="GHE43670.1"/>
    <property type="molecule type" value="Genomic_DNA"/>
</dbReference>
<proteinExistence type="predicted"/>
<reference evidence="1" key="2">
    <citation type="submission" date="2020-09" db="EMBL/GenBank/DDBJ databases">
        <authorList>
            <person name="Sun Q."/>
            <person name="Ohkuma M."/>
        </authorList>
    </citation>
    <scope>NUCLEOTIDE SEQUENCE</scope>
    <source>
        <strain evidence="1">JCM 4784</strain>
    </source>
</reference>
<evidence type="ECO:0000313" key="2">
    <source>
        <dbReference type="Proteomes" id="UP000608024"/>
    </source>
</evidence>
<name>A0A919DFQ0_9ACTN</name>
<protein>
    <submittedName>
        <fullName evidence="1">Uncharacterized protein</fullName>
    </submittedName>
</protein>
<dbReference type="AlphaFoldDB" id="A0A919DFQ0"/>